<keyword evidence="3" id="KW-1185">Reference proteome</keyword>
<comment type="caution">
    <text evidence="2">The sequence shown here is derived from an EMBL/GenBank/DDBJ whole genome shotgun (WGS) entry which is preliminary data.</text>
</comment>
<dbReference type="AlphaFoldDB" id="A0A8J2LD06"/>
<evidence type="ECO:0000313" key="2">
    <source>
        <dbReference type="EMBL" id="CAG7829984.1"/>
    </source>
</evidence>
<feature type="non-terminal residue" evidence="2">
    <location>
        <position position="1"/>
    </location>
</feature>
<gene>
    <name evidence="2" type="ORF">AFUS01_LOCUS39813</name>
</gene>
<reference evidence="2" key="1">
    <citation type="submission" date="2021-06" db="EMBL/GenBank/DDBJ databases">
        <authorList>
            <person name="Hodson N. C."/>
            <person name="Mongue J. A."/>
            <person name="Jaron S. K."/>
        </authorList>
    </citation>
    <scope>NUCLEOTIDE SEQUENCE</scope>
</reference>
<dbReference type="Proteomes" id="UP000708208">
    <property type="component" value="Unassembled WGS sequence"/>
</dbReference>
<feature type="compositionally biased region" description="Low complexity" evidence="1">
    <location>
        <begin position="48"/>
        <end position="61"/>
    </location>
</feature>
<protein>
    <submittedName>
        <fullName evidence="2">Uncharacterized protein</fullName>
    </submittedName>
</protein>
<sequence>LPSLDNEVRRRLWLLKSYMDPNGNKLNSEKNLDLLSAWLKVAEKRKSGNSGNTNTNTDANNVPFWAARG</sequence>
<proteinExistence type="predicted"/>
<organism evidence="2 3">
    <name type="scientific">Allacma fusca</name>
    <dbReference type="NCBI Taxonomy" id="39272"/>
    <lineage>
        <taxon>Eukaryota</taxon>
        <taxon>Metazoa</taxon>
        <taxon>Ecdysozoa</taxon>
        <taxon>Arthropoda</taxon>
        <taxon>Hexapoda</taxon>
        <taxon>Collembola</taxon>
        <taxon>Symphypleona</taxon>
        <taxon>Sminthuridae</taxon>
        <taxon>Allacma</taxon>
    </lineage>
</organism>
<accession>A0A8J2LD06</accession>
<evidence type="ECO:0000313" key="3">
    <source>
        <dbReference type="Proteomes" id="UP000708208"/>
    </source>
</evidence>
<dbReference type="EMBL" id="CAJVCH010553674">
    <property type="protein sequence ID" value="CAG7829984.1"/>
    <property type="molecule type" value="Genomic_DNA"/>
</dbReference>
<feature type="region of interest" description="Disordered" evidence="1">
    <location>
        <begin position="45"/>
        <end position="69"/>
    </location>
</feature>
<evidence type="ECO:0000256" key="1">
    <source>
        <dbReference type="SAM" id="MobiDB-lite"/>
    </source>
</evidence>
<name>A0A8J2LD06_9HEXA</name>